<proteinExistence type="predicted"/>
<dbReference type="Gene3D" id="1.20.120.450">
    <property type="entry name" value="dinb family like domain"/>
    <property type="match status" value="1"/>
</dbReference>
<dbReference type="InterPro" id="IPR007061">
    <property type="entry name" value="MST-like"/>
</dbReference>
<reference evidence="1 2" key="1">
    <citation type="submission" date="2024-07" db="EMBL/GenBank/DDBJ databases">
        <authorList>
            <person name="Lee S."/>
            <person name="Kang M."/>
        </authorList>
    </citation>
    <scope>NUCLEOTIDE SEQUENCE [LARGE SCALE GENOMIC DNA]</scope>
    <source>
        <strain evidence="1 2">DS6</strain>
    </source>
</reference>
<sequence length="175" mass="19346">MRSEPESGLGGAPGTPGETAYVAAFLRFYRATIIEKCRALPVSEQRRPHLPSGWTPLELVWHLAYVERRWFVWGFLGEQVPEPWGDHVGDDPEGSWFVPAETSLDDVVAMLERVAARTEDVLLRHAAEEVAALGGRFAADPPDLRWICAHVLQEYARHAGHLDVVVELAGGPTGE</sequence>
<dbReference type="Proteomes" id="UP001556631">
    <property type="component" value="Unassembled WGS sequence"/>
</dbReference>
<keyword evidence="2" id="KW-1185">Reference proteome</keyword>
<dbReference type="Pfam" id="PF04978">
    <property type="entry name" value="MST"/>
    <property type="match status" value="1"/>
</dbReference>
<comment type="caution">
    <text evidence="1">The sequence shown here is derived from an EMBL/GenBank/DDBJ whole genome shotgun (WGS) entry which is preliminary data.</text>
</comment>
<protein>
    <submittedName>
        <fullName evidence="1">DUF664 domain-containing protein</fullName>
    </submittedName>
</protein>
<evidence type="ECO:0000313" key="2">
    <source>
        <dbReference type="Proteomes" id="UP001556631"/>
    </source>
</evidence>
<name>A0ABV3T1E5_9ACTN</name>
<accession>A0ABV3T1E5</accession>
<gene>
    <name evidence="1" type="ORF">AB3X52_15455</name>
</gene>
<dbReference type="EMBL" id="JBFPJR010000031">
    <property type="protein sequence ID" value="MEX0429023.1"/>
    <property type="molecule type" value="Genomic_DNA"/>
</dbReference>
<evidence type="ECO:0000313" key="1">
    <source>
        <dbReference type="EMBL" id="MEX0429023.1"/>
    </source>
</evidence>
<dbReference type="RefSeq" id="WP_367994991.1">
    <property type="nucleotide sequence ID" value="NZ_JBFPJR010000031.1"/>
</dbReference>
<organism evidence="1 2">
    <name type="scientific">Nocardioides eburneus</name>
    <dbReference type="NCBI Taxonomy" id="3231482"/>
    <lineage>
        <taxon>Bacteria</taxon>
        <taxon>Bacillati</taxon>
        <taxon>Actinomycetota</taxon>
        <taxon>Actinomycetes</taxon>
        <taxon>Propionibacteriales</taxon>
        <taxon>Nocardioidaceae</taxon>
        <taxon>Nocardioides</taxon>
    </lineage>
</organism>
<dbReference type="InterPro" id="IPR034660">
    <property type="entry name" value="DinB/YfiT-like"/>
</dbReference>
<dbReference type="SUPFAM" id="SSF109854">
    <property type="entry name" value="DinB/YfiT-like putative metalloenzymes"/>
    <property type="match status" value="1"/>
</dbReference>